<dbReference type="InterPro" id="IPR003593">
    <property type="entry name" value="AAA+_ATPase"/>
</dbReference>
<dbReference type="GO" id="GO:0140359">
    <property type="term" value="F:ABC-type transporter activity"/>
    <property type="evidence" value="ECO:0007669"/>
    <property type="project" value="InterPro"/>
</dbReference>
<feature type="transmembrane region" description="Helical" evidence="8">
    <location>
        <begin position="265"/>
        <end position="287"/>
    </location>
</feature>
<organism evidence="11 12">
    <name type="scientific">Niallia circulans</name>
    <name type="common">Bacillus circulans</name>
    <dbReference type="NCBI Taxonomy" id="1397"/>
    <lineage>
        <taxon>Bacteria</taxon>
        <taxon>Bacillati</taxon>
        <taxon>Bacillota</taxon>
        <taxon>Bacilli</taxon>
        <taxon>Bacillales</taxon>
        <taxon>Bacillaceae</taxon>
        <taxon>Niallia</taxon>
    </lineage>
</organism>
<protein>
    <submittedName>
        <fullName evidence="11">ABC transporter ATP-binding protein</fullName>
    </submittedName>
</protein>
<proteinExistence type="predicted"/>
<dbReference type="InterPro" id="IPR017871">
    <property type="entry name" value="ABC_transporter-like_CS"/>
</dbReference>
<feature type="domain" description="ABC transmembrane type-1" evidence="10">
    <location>
        <begin position="34"/>
        <end position="273"/>
    </location>
</feature>
<dbReference type="FunFam" id="3.40.50.300:FF:000287">
    <property type="entry name" value="Multidrug ABC transporter ATP-binding protein"/>
    <property type="match status" value="1"/>
</dbReference>
<keyword evidence="7 8" id="KW-0472">Membrane</keyword>
<evidence type="ECO:0000256" key="5">
    <source>
        <dbReference type="ARBA" id="ARBA00022840"/>
    </source>
</evidence>
<keyword evidence="6 8" id="KW-1133">Transmembrane helix</keyword>
<dbReference type="EMBL" id="RIBP01000004">
    <property type="protein sequence ID" value="TRZ36521.1"/>
    <property type="molecule type" value="Genomic_DNA"/>
</dbReference>
<dbReference type="AlphaFoldDB" id="A0A553SHR0"/>
<dbReference type="InterPro" id="IPR027417">
    <property type="entry name" value="P-loop_NTPase"/>
</dbReference>
<dbReference type="Proteomes" id="UP000319837">
    <property type="component" value="Unassembled WGS sequence"/>
</dbReference>
<dbReference type="SUPFAM" id="SSF52540">
    <property type="entry name" value="P-loop containing nucleoside triphosphate hydrolases"/>
    <property type="match status" value="1"/>
</dbReference>
<dbReference type="CDD" id="cd07346">
    <property type="entry name" value="ABC_6TM_exporters"/>
    <property type="match status" value="1"/>
</dbReference>
<dbReference type="PROSITE" id="PS50929">
    <property type="entry name" value="ABC_TM1F"/>
    <property type="match status" value="1"/>
</dbReference>
<accession>A0A553SHR0</accession>
<dbReference type="PANTHER" id="PTHR24221">
    <property type="entry name" value="ATP-BINDING CASSETTE SUB-FAMILY B"/>
    <property type="match status" value="1"/>
</dbReference>
<dbReference type="InterPro" id="IPR039421">
    <property type="entry name" value="Type_1_exporter"/>
</dbReference>
<feature type="transmembrane region" description="Helical" evidence="8">
    <location>
        <begin position="79"/>
        <end position="104"/>
    </location>
</feature>
<evidence type="ECO:0000256" key="1">
    <source>
        <dbReference type="ARBA" id="ARBA00004651"/>
    </source>
</evidence>
<dbReference type="PROSITE" id="PS00211">
    <property type="entry name" value="ABC_TRANSPORTER_1"/>
    <property type="match status" value="1"/>
</dbReference>
<dbReference type="InterPro" id="IPR036640">
    <property type="entry name" value="ABC1_TM_sf"/>
</dbReference>
<feature type="transmembrane region" description="Helical" evidence="8">
    <location>
        <begin position="31"/>
        <end position="58"/>
    </location>
</feature>
<dbReference type="GO" id="GO:0034040">
    <property type="term" value="F:ATPase-coupled lipid transmembrane transporter activity"/>
    <property type="evidence" value="ECO:0007669"/>
    <property type="project" value="TreeGrafter"/>
</dbReference>
<dbReference type="Gene3D" id="1.20.1560.10">
    <property type="entry name" value="ABC transporter type 1, transmembrane domain"/>
    <property type="match status" value="1"/>
</dbReference>
<dbReference type="Gene3D" id="3.40.50.300">
    <property type="entry name" value="P-loop containing nucleotide triphosphate hydrolases"/>
    <property type="match status" value="1"/>
</dbReference>
<dbReference type="SUPFAM" id="SSF90123">
    <property type="entry name" value="ABC transporter transmembrane region"/>
    <property type="match status" value="1"/>
</dbReference>
<evidence type="ECO:0000259" key="9">
    <source>
        <dbReference type="PROSITE" id="PS50893"/>
    </source>
</evidence>
<feature type="transmembrane region" description="Helical" evidence="8">
    <location>
        <begin position="110"/>
        <end position="129"/>
    </location>
</feature>
<dbReference type="InterPro" id="IPR003439">
    <property type="entry name" value="ABC_transporter-like_ATP-bd"/>
</dbReference>
<dbReference type="Pfam" id="PF00005">
    <property type="entry name" value="ABC_tran"/>
    <property type="match status" value="1"/>
</dbReference>
<feature type="transmembrane region" description="Helical" evidence="8">
    <location>
        <begin position="150"/>
        <end position="173"/>
    </location>
</feature>
<sequence>MSSLSTQSEQQHKQAANGMKRMWELAFTKKALVVTSCILSVVSVAVSFIPFLSIYYIIRELAYNLSDLSIINGSYIIKLGWLAGGSAVGAILLNFIALMCSHLAAFQTLYNLKLAFVNHLASLPLGFYTQNSTGKLRKVVDENIEKIEGFIAHQLPDIIGSFATPIVVLIILLGFDWRLGLATLFPIISLYVIQALYMGKKSSEFMKIYQDSLEDMNNQSVEYIRGISVIKAFGQTIYSFRKFYTSIKSYGDFALAYTKAYKNAYLLFLVILNNIYIFLIPVVIWISTDITDYPRFSMAVLFYLIFSVAITTPFLKLMYVSQTGRQIADGIERMDKIFQEKPLPESQNPEKTTNFNISFENVSFSYEDSEALSDISFIAKQNEVTALVGPSGSGKSTIAHLIPRFYDVSKGSIKIGGVNIKKMSTDYLMSIVSFVFQDVFLFQQSILENIMIGNKSASRTEVIAAAKAAQCHEFIEKMPNGYDTVIGASNIQLSGGEKQRIAIARAILKDAPIIVLDEATAFADPENEHKVQLAFEKLMKNKTVILIAHRLSTVKGSDNILVINEGKLMEEGKHDTLISLGGRYRHMWDQYTSAMSWTIAEERQVQNNA</sequence>
<dbReference type="GO" id="GO:0005886">
    <property type="term" value="C:plasma membrane"/>
    <property type="evidence" value="ECO:0007669"/>
    <property type="project" value="UniProtKB-SubCell"/>
</dbReference>
<dbReference type="SMART" id="SM00382">
    <property type="entry name" value="AAA"/>
    <property type="match status" value="1"/>
</dbReference>
<feature type="domain" description="ABC transporter" evidence="9">
    <location>
        <begin position="357"/>
        <end position="590"/>
    </location>
</feature>
<evidence type="ECO:0000256" key="7">
    <source>
        <dbReference type="ARBA" id="ARBA00023136"/>
    </source>
</evidence>
<dbReference type="Pfam" id="PF00664">
    <property type="entry name" value="ABC_membrane"/>
    <property type="match status" value="1"/>
</dbReference>
<name>A0A553SHR0_NIACI</name>
<gene>
    <name evidence="11" type="ORF">CEQ21_13420</name>
</gene>
<keyword evidence="3 8" id="KW-0812">Transmembrane</keyword>
<evidence type="ECO:0000256" key="3">
    <source>
        <dbReference type="ARBA" id="ARBA00022692"/>
    </source>
</evidence>
<dbReference type="GO" id="GO:0005524">
    <property type="term" value="F:ATP binding"/>
    <property type="evidence" value="ECO:0007669"/>
    <property type="project" value="UniProtKB-KW"/>
</dbReference>
<evidence type="ECO:0000256" key="6">
    <source>
        <dbReference type="ARBA" id="ARBA00022989"/>
    </source>
</evidence>
<keyword evidence="2" id="KW-0813">Transport</keyword>
<keyword evidence="5 11" id="KW-0067">ATP-binding</keyword>
<feature type="transmembrane region" description="Helical" evidence="8">
    <location>
        <begin position="293"/>
        <end position="315"/>
    </location>
</feature>
<dbReference type="GO" id="GO:0016887">
    <property type="term" value="F:ATP hydrolysis activity"/>
    <property type="evidence" value="ECO:0007669"/>
    <property type="project" value="InterPro"/>
</dbReference>
<evidence type="ECO:0000256" key="4">
    <source>
        <dbReference type="ARBA" id="ARBA00022741"/>
    </source>
</evidence>
<evidence type="ECO:0000256" key="2">
    <source>
        <dbReference type="ARBA" id="ARBA00022448"/>
    </source>
</evidence>
<comment type="caution">
    <text evidence="11">The sequence shown here is derived from an EMBL/GenBank/DDBJ whole genome shotgun (WGS) entry which is preliminary data.</text>
</comment>
<dbReference type="RefSeq" id="WP_185764944.1">
    <property type="nucleotide sequence ID" value="NZ_RIBP01000004.1"/>
</dbReference>
<evidence type="ECO:0000313" key="12">
    <source>
        <dbReference type="Proteomes" id="UP000319837"/>
    </source>
</evidence>
<evidence type="ECO:0000259" key="10">
    <source>
        <dbReference type="PROSITE" id="PS50929"/>
    </source>
</evidence>
<dbReference type="PANTHER" id="PTHR24221:SF397">
    <property type="entry name" value="ABC TRANSPORTER, ATP-BINDING TRANSMEMBRANE PROTEIN"/>
    <property type="match status" value="1"/>
</dbReference>
<evidence type="ECO:0000256" key="8">
    <source>
        <dbReference type="SAM" id="Phobius"/>
    </source>
</evidence>
<keyword evidence="4" id="KW-0547">Nucleotide-binding</keyword>
<evidence type="ECO:0000313" key="11">
    <source>
        <dbReference type="EMBL" id="TRZ36521.1"/>
    </source>
</evidence>
<reference evidence="12" key="1">
    <citation type="submission" date="2018-10" db="EMBL/GenBank/DDBJ databases">
        <title>FDA dAtabase for Regulatory Grade micrObial Sequences (FDA-ARGOS): Supporting development and validation of Infectious Disease Dx tests.</title>
        <authorList>
            <person name="Minogue T."/>
            <person name="Wolcott M."/>
            <person name="Wasieloski L."/>
            <person name="Aguilar W."/>
            <person name="Moore D."/>
            <person name="Tallon L."/>
            <person name="Sadzewicz L."/>
            <person name="Sengamalay N."/>
            <person name="Ott S."/>
            <person name="Godinez A."/>
            <person name="Nagaraj S."/>
            <person name="Vavikolanu K."/>
            <person name="Vyas G."/>
            <person name="Nadendla S."/>
            <person name="George J."/>
            <person name="Sichtig H."/>
        </authorList>
    </citation>
    <scope>NUCLEOTIDE SEQUENCE [LARGE SCALE GENOMIC DNA]</scope>
    <source>
        <strain evidence="12">FDAARGOS_343</strain>
    </source>
</reference>
<feature type="transmembrane region" description="Helical" evidence="8">
    <location>
        <begin position="179"/>
        <end position="197"/>
    </location>
</feature>
<dbReference type="PROSITE" id="PS50893">
    <property type="entry name" value="ABC_TRANSPORTER_2"/>
    <property type="match status" value="1"/>
</dbReference>
<dbReference type="InterPro" id="IPR011527">
    <property type="entry name" value="ABC1_TM_dom"/>
</dbReference>
<comment type="subcellular location">
    <subcellularLocation>
        <location evidence="1">Cell membrane</location>
        <topology evidence="1">Multi-pass membrane protein</topology>
    </subcellularLocation>
</comment>